<protein>
    <recommendedName>
        <fullName evidence="3">TetR family transcriptional regulator</fullName>
    </recommendedName>
</protein>
<name>A0ABS9CP93_9FIRM</name>
<dbReference type="EMBL" id="JAFBIT010000002">
    <property type="protein sequence ID" value="MCF2652615.1"/>
    <property type="molecule type" value="Genomic_DNA"/>
</dbReference>
<keyword evidence="2" id="KW-1185">Reference proteome</keyword>
<evidence type="ECO:0008006" key="3">
    <source>
        <dbReference type="Google" id="ProtNLM"/>
    </source>
</evidence>
<sequence>MITVITSREAIMQVCRCIVAEKGMKALNMRLVADQCHIALGTLYILLLLSLKKIAKN</sequence>
<dbReference type="InterPro" id="IPR009057">
    <property type="entry name" value="Homeodomain-like_sf"/>
</dbReference>
<dbReference type="SUPFAM" id="SSF46689">
    <property type="entry name" value="Homeodomain-like"/>
    <property type="match status" value="1"/>
</dbReference>
<evidence type="ECO:0000313" key="1">
    <source>
        <dbReference type="EMBL" id="MCF2652615.1"/>
    </source>
</evidence>
<comment type="caution">
    <text evidence="1">The sequence shown here is derived from an EMBL/GenBank/DDBJ whole genome shotgun (WGS) entry which is preliminary data.</text>
</comment>
<dbReference type="Proteomes" id="UP001299220">
    <property type="component" value="Unassembled WGS sequence"/>
</dbReference>
<dbReference type="RefSeq" id="WP_235323648.1">
    <property type="nucleotide sequence ID" value="NZ_JAFBIT010000002.1"/>
</dbReference>
<gene>
    <name evidence="1" type="ORF">JQM67_08370</name>
</gene>
<organism evidence="1 2">
    <name type="scientific">Anaeromassilibacillus senegalensis</name>
    <dbReference type="NCBI Taxonomy" id="1673717"/>
    <lineage>
        <taxon>Bacteria</taxon>
        <taxon>Bacillati</taxon>
        <taxon>Bacillota</taxon>
        <taxon>Clostridia</taxon>
        <taxon>Eubacteriales</taxon>
        <taxon>Acutalibacteraceae</taxon>
        <taxon>Anaeromassilibacillus</taxon>
    </lineage>
</organism>
<dbReference type="Gene3D" id="1.10.357.10">
    <property type="entry name" value="Tetracycline Repressor, domain 2"/>
    <property type="match status" value="1"/>
</dbReference>
<proteinExistence type="predicted"/>
<accession>A0ABS9CP93</accession>
<reference evidence="1 2" key="1">
    <citation type="submission" date="2020-12" db="EMBL/GenBank/DDBJ databases">
        <title>Whole genome sequences of gut porcine anaerobes.</title>
        <authorList>
            <person name="Kubasova T."/>
            <person name="Jahodarova E."/>
            <person name="Rychlik I."/>
        </authorList>
    </citation>
    <scope>NUCLEOTIDE SEQUENCE [LARGE SCALE GENOMIC DNA]</scope>
    <source>
        <strain evidence="1 2">An867</strain>
    </source>
</reference>
<evidence type="ECO:0000313" key="2">
    <source>
        <dbReference type="Proteomes" id="UP001299220"/>
    </source>
</evidence>